<dbReference type="RefSeq" id="WP_289269276.1">
    <property type="nucleotide sequence ID" value="NZ_OX365700.1"/>
</dbReference>
<dbReference type="KEGG" id="nti:DNFV4_02984"/>
<protein>
    <submittedName>
        <fullName evidence="3">Glycosyl transferase family 1</fullName>
    </submittedName>
</protein>
<dbReference type="SUPFAM" id="SSF53756">
    <property type="entry name" value="UDP-Glycosyltransferase/glycogen phosphorylase"/>
    <property type="match status" value="1"/>
</dbReference>
<evidence type="ECO:0000259" key="2">
    <source>
        <dbReference type="Pfam" id="PF13579"/>
    </source>
</evidence>
<feature type="domain" description="Glycosyltransferase subfamily 4-like N-terminal" evidence="2">
    <location>
        <begin position="137"/>
        <end position="248"/>
    </location>
</feature>
<reference evidence="3" key="1">
    <citation type="submission" date="2022-10" db="EMBL/GenBank/DDBJ databases">
        <authorList>
            <person name="Koch H."/>
        </authorList>
    </citation>
    <scope>NUCLEOTIDE SEQUENCE</scope>
    <source>
        <strain evidence="3">DNF</strain>
    </source>
</reference>
<dbReference type="Pfam" id="PF13579">
    <property type="entry name" value="Glyco_trans_4_4"/>
    <property type="match status" value="1"/>
</dbReference>
<evidence type="ECO:0000313" key="4">
    <source>
        <dbReference type="Proteomes" id="UP001179121"/>
    </source>
</evidence>
<name>A0AA86TDE1_9BACT</name>
<evidence type="ECO:0000313" key="3">
    <source>
        <dbReference type="EMBL" id="CAI4032554.1"/>
    </source>
</evidence>
<accession>A0AA86TDE1</accession>
<dbReference type="Proteomes" id="UP001179121">
    <property type="component" value="Chromosome"/>
</dbReference>
<dbReference type="EMBL" id="OX365700">
    <property type="protein sequence ID" value="CAI4032554.1"/>
    <property type="molecule type" value="Genomic_DNA"/>
</dbReference>
<dbReference type="Gene3D" id="3.40.50.2000">
    <property type="entry name" value="Glycogen Phosphorylase B"/>
    <property type="match status" value="2"/>
</dbReference>
<feature type="region of interest" description="Disordered" evidence="1">
    <location>
        <begin position="89"/>
        <end position="113"/>
    </location>
</feature>
<sequence>MKNILIIAYYFPPVAASGAMRPLSFCRYLESCGWLPRVLTTDPASVHPPHPVDRQLMAKLPSTVKVETVPHGNPLRRLVAWRDRLRTAMSSKKDGQPEASRVQESNGKSPAESGWLGTLKDVVLDRLFAFPDPQCAWLKPAAAVAKGWPQSEIPDIVWATGGPWTSHLVGQHLAQYWGIPYVVDYRDPWTSNPYISFSSSYLNGSARRLERSICQGASRVMTNTHELRVQLEQDYPGLAGKTLTITNGFDPDSFAVGSAGTGTAGRSLGERARGSRLELCHFGTVYGKRTPAVLFQTLAYLHREGRLSGERLRLRFIGAWEVAEPQCEDLAQRLEKVGLLTREPPVPYQECLQQMREADALLVIQPDSPLQIPGKIYEYLATRRPLLLVGGEGATANLVQRHRLGLACRNDRDEIRRVITDLLEGRQALSPPPQEEIDRFNYRSLTADLARVLDDVWNEHRDGHRRNAG</sequence>
<dbReference type="InterPro" id="IPR028098">
    <property type="entry name" value="Glyco_trans_4-like_N"/>
</dbReference>
<dbReference type="AlphaFoldDB" id="A0AA86TDE1"/>
<gene>
    <name evidence="3" type="ORF">DNFV4_02984</name>
</gene>
<evidence type="ECO:0000256" key="1">
    <source>
        <dbReference type="SAM" id="MobiDB-lite"/>
    </source>
</evidence>
<organism evidence="3 4">
    <name type="scientific">Nitrospira tepida</name>
    <dbReference type="NCBI Taxonomy" id="2973512"/>
    <lineage>
        <taxon>Bacteria</taxon>
        <taxon>Pseudomonadati</taxon>
        <taxon>Nitrospirota</taxon>
        <taxon>Nitrospiria</taxon>
        <taxon>Nitrospirales</taxon>
        <taxon>Nitrospiraceae</taxon>
        <taxon>Nitrospira</taxon>
    </lineage>
</organism>
<proteinExistence type="predicted"/>
<keyword evidence="3" id="KW-0808">Transferase</keyword>
<dbReference type="GO" id="GO:0016757">
    <property type="term" value="F:glycosyltransferase activity"/>
    <property type="evidence" value="ECO:0007669"/>
    <property type="project" value="UniProtKB-ARBA"/>
</dbReference>
<keyword evidence="4" id="KW-1185">Reference proteome</keyword>